<sequence length="328" mass="37633">MNARLIEKNTERTLTTETNTTGSSPPVRLTRDAFDEDSVAGSSKEEASDEERPYNKKMRNYSKSKPKTESSSLVRVIRESHEKTEKTKKNTTAPHHVPTKQKTLVKKPIPKYNNEMDYDEDFQMKMNRSPVRLIDSGEHEDEDFNVDDYEFDVNHDEFIGRGKPLEPRLKNKNQGNSNRALTKKESKSTHHTGGKTPSKAQQSPASHRPISNKRSAPYVPKKAGEKEDYYDDTTTVQSVTEKQQVTRDSDDEFGDDNEDSKEFESKGTPNVRTIRSPFKFNTFVDKYSSGNAVMSKVLTILPMFPEVPKTDEHQMNPSMKRWYSPRRS</sequence>
<comment type="caution">
    <text evidence="2">The sequence shown here is derived from an EMBL/GenBank/DDBJ whole genome shotgun (WGS) entry which is preliminary data.</text>
</comment>
<organism evidence="2 3">
    <name type="scientific">Mythimna separata</name>
    <name type="common">Oriental armyworm</name>
    <name type="synonym">Pseudaletia separata</name>
    <dbReference type="NCBI Taxonomy" id="271217"/>
    <lineage>
        <taxon>Eukaryota</taxon>
        <taxon>Metazoa</taxon>
        <taxon>Ecdysozoa</taxon>
        <taxon>Arthropoda</taxon>
        <taxon>Hexapoda</taxon>
        <taxon>Insecta</taxon>
        <taxon>Pterygota</taxon>
        <taxon>Neoptera</taxon>
        <taxon>Endopterygota</taxon>
        <taxon>Lepidoptera</taxon>
        <taxon>Glossata</taxon>
        <taxon>Ditrysia</taxon>
        <taxon>Noctuoidea</taxon>
        <taxon>Noctuidae</taxon>
        <taxon>Noctuinae</taxon>
        <taxon>Hadenini</taxon>
        <taxon>Mythimna</taxon>
    </lineage>
</organism>
<dbReference type="Proteomes" id="UP001231518">
    <property type="component" value="Chromosome 22"/>
</dbReference>
<feature type="region of interest" description="Disordered" evidence="1">
    <location>
        <begin position="1"/>
        <end position="115"/>
    </location>
</feature>
<dbReference type="AlphaFoldDB" id="A0AAD7YBF2"/>
<feature type="compositionally biased region" description="Low complexity" evidence="1">
    <location>
        <begin position="12"/>
        <end position="21"/>
    </location>
</feature>
<protein>
    <submittedName>
        <fullName evidence="2">Uncharacterized protein</fullName>
    </submittedName>
</protein>
<feature type="compositionally biased region" description="Basic and acidic residues" evidence="1">
    <location>
        <begin position="1"/>
        <end position="11"/>
    </location>
</feature>
<proteinExistence type="predicted"/>
<feature type="region of interest" description="Disordered" evidence="1">
    <location>
        <begin position="308"/>
        <end position="328"/>
    </location>
</feature>
<feature type="region of interest" description="Disordered" evidence="1">
    <location>
        <begin position="158"/>
        <end position="269"/>
    </location>
</feature>
<feature type="compositionally biased region" description="Basic and acidic residues" evidence="1">
    <location>
        <begin position="43"/>
        <end position="54"/>
    </location>
</feature>
<feature type="compositionally biased region" description="Basic and acidic residues" evidence="1">
    <location>
        <begin position="158"/>
        <end position="169"/>
    </location>
</feature>
<feature type="compositionally biased region" description="Basic and acidic residues" evidence="1">
    <location>
        <begin position="76"/>
        <end position="88"/>
    </location>
</feature>
<name>A0AAD7YBF2_MYTSE</name>
<feature type="compositionally biased region" description="Polar residues" evidence="1">
    <location>
        <begin position="232"/>
        <end position="243"/>
    </location>
</feature>
<gene>
    <name evidence="2" type="ORF">PYW07_009165</name>
</gene>
<keyword evidence="3" id="KW-1185">Reference proteome</keyword>
<evidence type="ECO:0000313" key="3">
    <source>
        <dbReference type="Proteomes" id="UP001231518"/>
    </source>
</evidence>
<feature type="compositionally biased region" description="Basic residues" evidence="1">
    <location>
        <begin position="97"/>
        <end position="109"/>
    </location>
</feature>
<feature type="compositionally biased region" description="Basic residues" evidence="1">
    <location>
        <begin position="55"/>
        <end position="65"/>
    </location>
</feature>
<reference evidence="2" key="1">
    <citation type="submission" date="2023-03" db="EMBL/GenBank/DDBJ databases">
        <title>Chromosome-level genomes of two armyworms, Mythimna separata and Mythimna loreyi, provide insights into the biosynthesis and reception of sex pheromones.</title>
        <authorList>
            <person name="Zhao H."/>
        </authorList>
    </citation>
    <scope>NUCLEOTIDE SEQUENCE</scope>
    <source>
        <strain evidence="2">BeijingLab</strain>
        <tissue evidence="2">Pupa</tissue>
    </source>
</reference>
<dbReference type="EMBL" id="JARGEI010000024">
    <property type="protein sequence ID" value="KAJ8709339.1"/>
    <property type="molecule type" value="Genomic_DNA"/>
</dbReference>
<accession>A0AAD7YBF2</accession>
<evidence type="ECO:0000313" key="2">
    <source>
        <dbReference type="EMBL" id="KAJ8709339.1"/>
    </source>
</evidence>
<feature type="compositionally biased region" description="Acidic residues" evidence="1">
    <location>
        <begin position="249"/>
        <end position="259"/>
    </location>
</feature>
<evidence type="ECO:0000256" key="1">
    <source>
        <dbReference type="SAM" id="MobiDB-lite"/>
    </source>
</evidence>